<evidence type="ECO:0000313" key="2">
    <source>
        <dbReference type="WBParaSite" id="PDA_v2.g27354.t1"/>
    </source>
</evidence>
<keyword evidence="1" id="KW-1185">Reference proteome</keyword>
<dbReference type="Proteomes" id="UP000887578">
    <property type="component" value="Unplaced"/>
</dbReference>
<dbReference type="WBParaSite" id="PDA_v2.g27354.t1">
    <property type="protein sequence ID" value="PDA_v2.g27354.t1"/>
    <property type="gene ID" value="PDA_v2.g27354"/>
</dbReference>
<sequence>MKTAFYLFQNKIKNLATPTPKKLPFNECSKSIVQASTDPSKPALTIGTQLPKLPWHEMEFVSNRLIHETDIIQLRHLITLIKEIQQCQNEQYDFFQKYSKYLELDRSVIPNILCLCAPMDVIKEQQDLLERERNLKSEFIKKKIVKKSISFWARFRKSSRPQSEIDAEYALLQRSFNQLANDNNTELKVIAFLSVVFSCQTGLVDKIIDNKSKEIESRN</sequence>
<reference evidence="2" key="1">
    <citation type="submission" date="2022-11" db="UniProtKB">
        <authorList>
            <consortium name="WormBaseParasite"/>
        </authorList>
    </citation>
    <scope>IDENTIFICATION</scope>
</reference>
<name>A0A914Q8E5_9BILA</name>
<evidence type="ECO:0000313" key="1">
    <source>
        <dbReference type="Proteomes" id="UP000887578"/>
    </source>
</evidence>
<proteinExistence type="predicted"/>
<accession>A0A914Q8E5</accession>
<organism evidence="1 2">
    <name type="scientific">Panagrolaimus davidi</name>
    <dbReference type="NCBI Taxonomy" id="227884"/>
    <lineage>
        <taxon>Eukaryota</taxon>
        <taxon>Metazoa</taxon>
        <taxon>Ecdysozoa</taxon>
        <taxon>Nematoda</taxon>
        <taxon>Chromadorea</taxon>
        <taxon>Rhabditida</taxon>
        <taxon>Tylenchina</taxon>
        <taxon>Panagrolaimomorpha</taxon>
        <taxon>Panagrolaimoidea</taxon>
        <taxon>Panagrolaimidae</taxon>
        <taxon>Panagrolaimus</taxon>
    </lineage>
</organism>
<protein>
    <submittedName>
        <fullName evidence="2">Uncharacterized protein</fullName>
    </submittedName>
</protein>
<dbReference type="AlphaFoldDB" id="A0A914Q8E5"/>